<evidence type="ECO:0000313" key="1">
    <source>
        <dbReference type="EMBL" id="SDX42989.1"/>
    </source>
</evidence>
<organism evidence="1 2">
    <name type="scientific">Salimicrobium album</name>
    <dbReference type="NCBI Taxonomy" id="50717"/>
    <lineage>
        <taxon>Bacteria</taxon>
        <taxon>Bacillati</taxon>
        <taxon>Bacillota</taxon>
        <taxon>Bacilli</taxon>
        <taxon>Bacillales</taxon>
        <taxon>Bacillaceae</taxon>
        <taxon>Salimicrobium</taxon>
    </lineage>
</organism>
<accession>A0A1H3BPB8</accession>
<protein>
    <recommendedName>
        <fullName evidence="3">SR1 protein</fullName>
    </recommendedName>
</protein>
<gene>
    <name evidence="1" type="ORF">SAMN04488081_0495</name>
</gene>
<dbReference type="Proteomes" id="UP000198647">
    <property type="component" value="Unassembled WGS sequence"/>
</dbReference>
<comment type="caution">
    <text evidence="1">The sequence shown here is derived from an EMBL/GenBank/DDBJ whole genome shotgun (WGS) entry which is preliminary data.</text>
</comment>
<evidence type="ECO:0008006" key="3">
    <source>
        <dbReference type="Google" id="ProtNLM"/>
    </source>
</evidence>
<keyword evidence="2" id="KW-1185">Reference proteome</keyword>
<reference evidence="1 2" key="1">
    <citation type="submission" date="2016-10" db="EMBL/GenBank/DDBJ databases">
        <authorList>
            <person name="Varghese N."/>
            <person name="Submissions S."/>
        </authorList>
    </citation>
    <scope>NUCLEOTIDE SEQUENCE [LARGE SCALE GENOMIC DNA]</scope>
    <source>
        <strain evidence="1 2">DSM 20748</strain>
    </source>
</reference>
<dbReference type="RefSeq" id="WP_040609345.1">
    <property type="nucleotide sequence ID" value="NZ_FNOS01000001.1"/>
</dbReference>
<evidence type="ECO:0000313" key="2">
    <source>
        <dbReference type="Proteomes" id="UP000198647"/>
    </source>
</evidence>
<sequence length="59" mass="6980">MKNYEIGSRVHDHCLNCFSNEQKVVEVVSKEFTDRVVETLWLQCINCGKLHSRLVQHDY</sequence>
<dbReference type="EMBL" id="FNOS01000001">
    <property type="protein sequence ID" value="SDX42989.1"/>
    <property type="molecule type" value="Genomic_DNA"/>
</dbReference>
<proteinExistence type="predicted"/>
<name>A0A1H3BPB8_9BACI</name>